<gene>
    <name evidence="2" type="ORF">NPX13_g7241</name>
</gene>
<name>A0A9W8NBB3_9PEZI</name>
<feature type="transmembrane region" description="Helical" evidence="1">
    <location>
        <begin position="565"/>
        <end position="587"/>
    </location>
</feature>
<proteinExistence type="predicted"/>
<accession>A0A9W8NBB3</accession>
<comment type="caution">
    <text evidence="2">The sequence shown here is derived from an EMBL/GenBank/DDBJ whole genome shotgun (WGS) entry which is preliminary data.</text>
</comment>
<keyword evidence="1" id="KW-1133">Transmembrane helix</keyword>
<organism evidence="2 3">
    <name type="scientific">Xylaria arbuscula</name>
    <dbReference type="NCBI Taxonomy" id="114810"/>
    <lineage>
        <taxon>Eukaryota</taxon>
        <taxon>Fungi</taxon>
        <taxon>Dikarya</taxon>
        <taxon>Ascomycota</taxon>
        <taxon>Pezizomycotina</taxon>
        <taxon>Sordariomycetes</taxon>
        <taxon>Xylariomycetidae</taxon>
        <taxon>Xylariales</taxon>
        <taxon>Xylariaceae</taxon>
        <taxon>Xylaria</taxon>
    </lineage>
</organism>
<keyword evidence="1" id="KW-0812">Transmembrane</keyword>
<evidence type="ECO:0000313" key="2">
    <source>
        <dbReference type="EMBL" id="KAJ3566162.1"/>
    </source>
</evidence>
<dbReference type="Proteomes" id="UP001148614">
    <property type="component" value="Unassembled WGS sequence"/>
</dbReference>
<dbReference type="VEuPathDB" id="FungiDB:F4678DRAFT_477037"/>
<dbReference type="AlphaFoldDB" id="A0A9W8NBB3"/>
<sequence>MAFSVASFFPQLAGLASDSPSSRPVALGGQDFTHCCLLAVNESLVYQDGNLSYASQSFVDPAVSVEELKYAAQNDAFPCGAEFNGDMSGAPVVRVQFIVPCLAFCTNVPRTRKLGIPDIVFKAHPRTVIGLATYWVRLLGALLLMLLDTVVWLSICFAFAGPMLLSAVYESVFRIPTLIGLTMRLRAQLLLAVVCGNIRMAMRERADLESAEEGGEVGRVDTENGLKFGVPESDNIDNTQRHPIVHNSIWKRIMTMVDEYEAIRLDPEGNAKEVVSLPVKLKALLNSQASFGFTVGSSILFFVGGFIYTVIDSETSLGDNDTAHALAFGMWWMVIPYLAIIACAMLAANSPSTLDGIVYDGADTALPDKYETGFLKSRIQMAKTYKPIAVILRLIEGYNPVELAFEGRFRTVKLWKRGLNKRQWVQEAVNEYEASMTMHRLGKGIGPVKLRKQLTLNAQDCAYVVVSSLFLILAPTALAFLLSYHTPRAGLSCRSLIYLVYAISQVFVGGFAIFAAVGGTLLQLLGVFRNCFCSVPATYWPYLNGPEAYFPVSTNSQKAIEVAEAWWTTTGSTSVGLISIITALAWWHQRRLRKIFKEEADKLEHDEIY</sequence>
<feature type="transmembrane region" description="Helical" evidence="1">
    <location>
        <begin position="524"/>
        <end position="542"/>
    </location>
</feature>
<feature type="transmembrane region" description="Helical" evidence="1">
    <location>
        <begin position="290"/>
        <end position="311"/>
    </location>
</feature>
<feature type="transmembrane region" description="Helical" evidence="1">
    <location>
        <begin position="461"/>
        <end position="484"/>
    </location>
</feature>
<feature type="transmembrane region" description="Helical" evidence="1">
    <location>
        <begin position="496"/>
        <end position="517"/>
    </location>
</feature>
<feature type="transmembrane region" description="Helical" evidence="1">
    <location>
        <begin position="323"/>
        <end position="347"/>
    </location>
</feature>
<keyword evidence="3" id="KW-1185">Reference proteome</keyword>
<dbReference type="EMBL" id="JANPWZ010001392">
    <property type="protein sequence ID" value="KAJ3566162.1"/>
    <property type="molecule type" value="Genomic_DNA"/>
</dbReference>
<reference evidence="2" key="1">
    <citation type="submission" date="2022-07" db="EMBL/GenBank/DDBJ databases">
        <title>Genome Sequence of Xylaria arbuscula.</title>
        <authorList>
            <person name="Buettner E."/>
        </authorList>
    </citation>
    <scope>NUCLEOTIDE SEQUENCE</scope>
    <source>
        <strain evidence="2">VT107</strain>
    </source>
</reference>
<evidence type="ECO:0000313" key="3">
    <source>
        <dbReference type="Proteomes" id="UP001148614"/>
    </source>
</evidence>
<protein>
    <submittedName>
        <fullName evidence="2">Uncharacterized protein</fullName>
    </submittedName>
</protein>
<keyword evidence="1" id="KW-0472">Membrane</keyword>
<evidence type="ECO:0000256" key="1">
    <source>
        <dbReference type="SAM" id="Phobius"/>
    </source>
</evidence>